<evidence type="ECO:0000313" key="5">
    <source>
        <dbReference type="Proteomes" id="UP001365542"/>
    </source>
</evidence>
<dbReference type="InterPro" id="IPR036291">
    <property type="entry name" value="NAD(P)-bd_dom_sf"/>
</dbReference>
<evidence type="ECO:0000313" key="4">
    <source>
        <dbReference type="EMBL" id="KAK6530143.1"/>
    </source>
</evidence>
<dbReference type="Proteomes" id="UP001365542">
    <property type="component" value="Unassembled WGS sequence"/>
</dbReference>
<feature type="domain" description="NmrA-like" evidence="3">
    <location>
        <begin position="12"/>
        <end position="151"/>
    </location>
</feature>
<keyword evidence="1" id="KW-0521">NADP</keyword>
<dbReference type="GO" id="GO:0016491">
    <property type="term" value="F:oxidoreductase activity"/>
    <property type="evidence" value="ECO:0007669"/>
    <property type="project" value="UniProtKB-KW"/>
</dbReference>
<sequence length="311" mass="35115">MAHIRRQKVALCGSGGFGRYIAQAILAADEWDLVILSRYSQPHLSQQGFSVKVVDYSDPEYLSAVLRNQRVHTVISVIPDPYVQLSLIDACVSAGVLRFVPSEFEASPSQQPLYTSGGRDRMTVRRHLEEVSDRLESTVFTCGLFMEYFVPGGWRDCGGGNWNDGTFLMDLKRKKAVLPVDSRGVPNAVVCVTSAGDVAQYVCGALNLGYWPPEMKMFGERLRLRDLLAIAQEVREREFKVKYLTEDDIDYNLSRAVADGDWKSQCELQTMQSINNQEYDVGHRDLNAIFPGIVPITFESFLRRYWRASAH</sequence>
<organism evidence="4 5">
    <name type="scientific">Orbilia ellipsospora</name>
    <dbReference type="NCBI Taxonomy" id="2528407"/>
    <lineage>
        <taxon>Eukaryota</taxon>
        <taxon>Fungi</taxon>
        <taxon>Dikarya</taxon>
        <taxon>Ascomycota</taxon>
        <taxon>Pezizomycotina</taxon>
        <taxon>Orbiliomycetes</taxon>
        <taxon>Orbiliales</taxon>
        <taxon>Orbiliaceae</taxon>
        <taxon>Orbilia</taxon>
    </lineage>
</organism>
<comment type="caution">
    <text evidence="4">The sequence shown here is derived from an EMBL/GenBank/DDBJ whole genome shotgun (WGS) entry which is preliminary data.</text>
</comment>
<dbReference type="AlphaFoldDB" id="A0AAV9WZG1"/>
<dbReference type="InterPro" id="IPR051609">
    <property type="entry name" value="NmrA/Isoflavone_reductase-like"/>
</dbReference>
<accession>A0AAV9WZG1</accession>
<dbReference type="EMBL" id="JAVHJO010000013">
    <property type="protein sequence ID" value="KAK6530143.1"/>
    <property type="molecule type" value="Genomic_DNA"/>
</dbReference>
<keyword evidence="2" id="KW-0560">Oxidoreductase</keyword>
<dbReference type="Gene3D" id="3.40.50.720">
    <property type="entry name" value="NAD(P)-binding Rossmann-like Domain"/>
    <property type="match status" value="1"/>
</dbReference>
<name>A0AAV9WZG1_9PEZI</name>
<gene>
    <name evidence="4" type="ORF">TWF694_003512</name>
</gene>
<evidence type="ECO:0000256" key="2">
    <source>
        <dbReference type="ARBA" id="ARBA00023002"/>
    </source>
</evidence>
<dbReference type="PANTHER" id="PTHR47706:SF5">
    <property type="entry name" value="ISOFLAVONE REDUCTASE"/>
    <property type="match status" value="1"/>
</dbReference>
<dbReference type="Gene3D" id="3.90.25.10">
    <property type="entry name" value="UDP-galactose 4-epimerase, domain 1"/>
    <property type="match status" value="1"/>
</dbReference>
<dbReference type="PANTHER" id="PTHR47706">
    <property type="entry name" value="NMRA-LIKE FAMILY PROTEIN"/>
    <property type="match status" value="1"/>
</dbReference>
<keyword evidence="5" id="KW-1185">Reference proteome</keyword>
<dbReference type="InterPro" id="IPR008030">
    <property type="entry name" value="NmrA-like"/>
</dbReference>
<dbReference type="SUPFAM" id="SSF51735">
    <property type="entry name" value="NAD(P)-binding Rossmann-fold domains"/>
    <property type="match status" value="1"/>
</dbReference>
<protein>
    <recommendedName>
        <fullName evidence="3">NmrA-like domain-containing protein</fullName>
    </recommendedName>
</protein>
<evidence type="ECO:0000259" key="3">
    <source>
        <dbReference type="Pfam" id="PF05368"/>
    </source>
</evidence>
<dbReference type="Pfam" id="PF05368">
    <property type="entry name" value="NmrA"/>
    <property type="match status" value="1"/>
</dbReference>
<evidence type="ECO:0000256" key="1">
    <source>
        <dbReference type="ARBA" id="ARBA00022857"/>
    </source>
</evidence>
<reference evidence="4 5" key="1">
    <citation type="submission" date="2019-10" db="EMBL/GenBank/DDBJ databases">
        <authorList>
            <person name="Palmer J.M."/>
        </authorList>
    </citation>
    <scope>NUCLEOTIDE SEQUENCE [LARGE SCALE GENOMIC DNA]</scope>
    <source>
        <strain evidence="4 5">TWF694</strain>
    </source>
</reference>
<proteinExistence type="predicted"/>